<dbReference type="SUPFAM" id="SSF53756">
    <property type="entry name" value="UDP-Glycosyltransferase/glycogen phosphorylase"/>
    <property type="match status" value="1"/>
</dbReference>
<dbReference type="InterPro" id="IPR051612">
    <property type="entry name" value="Teichoic_Acid_Biosynth"/>
</dbReference>
<dbReference type="InterPro" id="IPR043148">
    <property type="entry name" value="TagF_C"/>
</dbReference>
<evidence type="ECO:0000256" key="1">
    <source>
        <dbReference type="ARBA" id="ARBA00004202"/>
    </source>
</evidence>
<dbReference type="KEGG" id="ehl:EHLA_1018"/>
<reference evidence="8" key="1">
    <citation type="submission" date="2017-09" db="EMBL/GenBank/DDBJ databases">
        <authorList>
            <person name="Shetty A S."/>
        </authorList>
    </citation>
    <scope>NUCLEOTIDE SEQUENCE [LARGE SCALE GENOMIC DNA]</scope>
</reference>
<keyword evidence="5" id="KW-0777">Teichoic acid biosynthesis</keyword>
<accession>A0A285PRC8</accession>
<protein>
    <submittedName>
        <fullName evidence="7">CDP-glycerol glycerophosphotransferase</fullName>
        <ecNumber evidence="7">2.7.8.12</ecNumber>
    </submittedName>
</protein>
<keyword evidence="3" id="KW-1003">Cell membrane</keyword>
<dbReference type="GO" id="GO:0005886">
    <property type="term" value="C:plasma membrane"/>
    <property type="evidence" value="ECO:0007669"/>
    <property type="project" value="UniProtKB-SubCell"/>
</dbReference>
<comment type="subcellular location">
    <subcellularLocation>
        <location evidence="1">Cell membrane</location>
        <topology evidence="1">Peripheral membrane protein</topology>
    </subcellularLocation>
</comment>
<evidence type="ECO:0000256" key="6">
    <source>
        <dbReference type="ARBA" id="ARBA00023136"/>
    </source>
</evidence>
<keyword evidence="6" id="KW-0472">Membrane</keyword>
<evidence type="ECO:0000256" key="5">
    <source>
        <dbReference type="ARBA" id="ARBA00022944"/>
    </source>
</evidence>
<dbReference type="AlphaFoldDB" id="A0A285PRC8"/>
<dbReference type="InterPro" id="IPR007554">
    <property type="entry name" value="Glycerophosphate_synth"/>
</dbReference>
<evidence type="ECO:0000256" key="3">
    <source>
        <dbReference type="ARBA" id="ARBA00022475"/>
    </source>
</evidence>
<dbReference type="Proteomes" id="UP000217549">
    <property type="component" value="Chromosome I"/>
</dbReference>
<dbReference type="GO" id="GO:0019350">
    <property type="term" value="P:teichoic acid biosynthetic process"/>
    <property type="evidence" value="ECO:0007669"/>
    <property type="project" value="UniProtKB-KW"/>
</dbReference>
<evidence type="ECO:0000256" key="4">
    <source>
        <dbReference type="ARBA" id="ARBA00022679"/>
    </source>
</evidence>
<sequence>MSVLKKFKKKFISKLRRIRKHYRYKVYFPKVYSSYCTEPVQENKVLFLEMRFTKLSNSFELIYKALEESGEYDLKCSYVQFNFIRGREFTQRVNEMLKELATAKYVFVDDASLILSSIPLRKETVAINLWHACGAFKKFGRSTAELKFGSSAATLDKYPNYGNLTHVTVSSPEVIWAYEEAMHLPKGIVKATGVSRTDQFYDKEFVESRKQKLYEIMPEAKDKKVILYAPTFRGHVATASSPDCIDFERFCRELGNEYVIVCKHHPFVKNPPIIPEELQHFARDLTKYLSIEDLLCCADICISDYSSLVFEYSLFEKPMIFYAYDYDNYCDWRGFYYDYSEFTPGPVVQTEDELLNSIKNIDTQFDKQKVIDFKEKFMGSCDGHATERIIALMKEN</sequence>
<dbReference type="EC" id="2.7.8.12" evidence="7"/>
<dbReference type="RefSeq" id="WP_096239554.1">
    <property type="nucleotide sequence ID" value="NZ_LT907978.1"/>
</dbReference>
<keyword evidence="8" id="KW-1185">Reference proteome</keyword>
<dbReference type="Gene3D" id="3.40.50.12580">
    <property type="match status" value="1"/>
</dbReference>
<name>A0A285PRC8_9FIRM</name>
<dbReference type="STRING" id="39488.ERS852450_02753"/>
<dbReference type="Gene3D" id="3.40.50.11820">
    <property type="match status" value="1"/>
</dbReference>
<dbReference type="GO" id="GO:0047355">
    <property type="term" value="F:CDP-glycerol glycerophosphotransferase activity"/>
    <property type="evidence" value="ECO:0007669"/>
    <property type="project" value="UniProtKB-EC"/>
</dbReference>
<evidence type="ECO:0000256" key="2">
    <source>
        <dbReference type="ARBA" id="ARBA00010488"/>
    </source>
</evidence>
<organism evidence="7 8">
    <name type="scientific">Anaerobutyricum hallii</name>
    <dbReference type="NCBI Taxonomy" id="39488"/>
    <lineage>
        <taxon>Bacteria</taxon>
        <taxon>Bacillati</taxon>
        <taxon>Bacillota</taxon>
        <taxon>Clostridia</taxon>
        <taxon>Lachnospirales</taxon>
        <taxon>Lachnospiraceae</taxon>
        <taxon>Anaerobutyricum</taxon>
    </lineage>
</organism>
<evidence type="ECO:0000313" key="8">
    <source>
        <dbReference type="Proteomes" id="UP000217549"/>
    </source>
</evidence>
<dbReference type="InterPro" id="IPR043149">
    <property type="entry name" value="TagF_N"/>
</dbReference>
<dbReference type="PANTHER" id="PTHR37316:SF2">
    <property type="entry name" value="TEICHOIC ACID RIBITOL-PHOSPHATE POLYMERASE TARK"/>
    <property type="match status" value="1"/>
</dbReference>
<dbReference type="Pfam" id="PF04464">
    <property type="entry name" value="Glyphos_transf"/>
    <property type="match status" value="1"/>
</dbReference>
<keyword evidence="4 7" id="KW-0808">Transferase</keyword>
<proteinExistence type="inferred from homology"/>
<evidence type="ECO:0000313" key="7">
    <source>
        <dbReference type="EMBL" id="SOB71752.1"/>
    </source>
</evidence>
<gene>
    <name evidence="7" type="ORF">EHLA_1018</name>
</gene>
<dbReference type="PANTHER" id="PTHR37316">
    <property type="entry name" value="TEICHOIC ACID GLYCEROL-PHOSPHATE PRIMASE"/>
    <property type="match status" value="1"/>
</dbReference>
<dbReference type="EMBL" id="LT907978">
    <property type="protein sequence ID" value="SOB71752.1"/>
    <property type="molecule type" value="Genomic_DNA"/>
</dbReference>
<comment type="similarity">
    <text evidence="2">Belongs to the CDP-glycerol glycerophosphotransferase family.</text>
</comment>